<dbReference type="EMBL" id="BGPR01005354">
    <property type="protein sequence ID" value="GBN09430.1"/>
    <property type="molecule type" value="Genomic_DNA"/>
</dbReference>
<feature type="domain" description="DNA helicase Pif1-like DEAD-box helicase" evidence="2">
    <location>
        <begin position="5"/>
        <end position="74"/>
    </location>
</feature>
<dbReference type="GO" id="GO:0016887">
    <property type="term" value="F:ATP hydrolysis activity"/>
    <property type="evidence" value="ECO:0007669"/>
    <property type="project" value="RHEA"/>
</dbReference>
<evidence type="ECO:0000259" key="2">
    <source>
        <dbReference type="Pfam" id="PF05970"/>
    </source>
</evidence>
<keyword evidence="1" id="KW-0234">DNA repair</keyword>
<dbReference type="EC" id="5.6.2.3" evidence="1"/>
<comment type="caution">
    <text evidence="3">The sequence shown here is derived from an EMBL/GenBank/DDBJ whole genome shotgun (WGS) entry which is preliminary data.</text>
</comment>
<dbReference type="InterPro" id="IPR010285">
    <property type="entry name" value="DNA_helicase_pif1-like_DEAD"/>
</dbReference>
<comment type="catalytic activity">
    <reaction evidence="1">
        <text>ATP + H2O = ADP + phosphate + H(+)</text>
        <dbReference type="Rhea" id="RHEA:13065"/>
        <dbReference type="ChEBI" id="CHEBI:15377"/>
        <dbReference type="ChEBI" id="CHEBI:15378"/>
        <dbReference type="ChEBI" id="CHEBI:30616"/>
        <dbReference type="ChEBI" id="CHEBI:43474"/>
        <dbReference type="ChEBI" id="CHEBI:456216"/>
        <dbReference type="EC" id="5.6.2.3"/>
    </reaction>
</comment>
<evidence type="ECO:0000313" key="4">
    <source>
        <dbReference type="Proteomes" id="UP000499080"/>
    </source>
</evidence>
<dbReference type="AlphaFoldDB" id="A0A4Y2L5E4"/>
<dbReference type="Proteomes" id="UP000499080">
    <property type="component" value="Unassembled WGS sequence"/>
</dbReference>
<dbReference type="GO" id="GO:0000723">
    <property type="term" value="P:telomere maintenance"/>
    <property type="evidence" value="ECO:0007669"/>
    <property type="project" value="InterPro"/>
</dbReference>
<dbReference type="GO" id="GO:0006310">
    <property type="term" value="P:DNA recombination"/>
    <property type="evidence" value="ECO:0007669"/>
    <property type="project" value="UniProtKB-KW"/>
</dbReference>
<gene>
    <name evidence="3" type="ORF">AVEN_64193_1</name>
</gene>
<comment type="cofactor">
    <cofactor evidence="1">
        <name>Mg(2+)</name>
        <dbReference type="ChEBI" id="CHEBI:18420"/>
    </cofactor>
</comment>
<sequence length="123" mass="13340">MGNLIAEENGEPLLLEVSCGTEKSFLINLILTQIHSKCHIALAFAPSRIAITLLDGVSTSDSPLHLPLSLDHTENPISANRKGECLCVCWRCTGQTTGLKATKFDTNTLGGWECAPRSPFLKF</sequence>
<dbReference type="GO" id="GO:0043139">
    <property type="term" value="F:5'-3' DNA helicase activity"/>
    <property type="evidence" value="ECO:0007669"/>
    <property type="project" value="UniProtKB-EC"/>
</dbReference>
<accession>A0A4Y2L5E4</accession>
<keyword evidence="1" id="KW-0347">Helicase</keyword>
<name>A0A4Y2L5E4_ARAVE</name>
<keyword evidence="1" id="KW-0547">Nucleotide-binding</keyword>
<comment type="similarity">
    <text evidence="1">Belongs to the helicase family.</text>
</comment>
<keyword evidence="4" id="KW-1185">Reference proteome</keyword>
<keyword evidence="1" id="KW-0233">DNA recombination</keyword>
<evidence type="ECO:0000313" key="3">
    <source>
        <dbReference type="EMBL" id="GBN09430.1"/>
    </source>
</evidence>
<proteinExistence type="inferred from homology"/>
<dbReference type="GO" id="GO:0006281">
    <property type="term" value="P:DNA repair"/>
    <property type="evidence" value="ECO:0007669"/>
    <property type="project" value="UniProtKB-KW"/>
</dbReference>
<keyword evidence="1" id="KW-0227">DNA damage</keyword>
<protein>
    <recommendedName>
        <fullName evidence="1">ATP-dependent DNA helicase</fullName>
        <ecNumber evidence="1">5.6.2.3</ecNumber>
    </recommendedName>
</protein>
<dbReference type="Pfam" id="PF05970">
    <property type="entry name" value="PIF1"/>
    <property type="match status" value="1"/>
</dbReference>
<organism evidence="3 4">
    <name type="scientific">Araneus ventricosus</name>
    <name type="common">Orbweaver spider</name>
    <name type="synonym">Epeira ventricosa</name>
    <dbReference type="NCBI Taxonomy" id="182803"/>
    <lineage>
        <taxon>Eukaryota</taxon>
        <taxon>Metazoa</taxon>
        <taxon>Ecdysozoa</taxon>
        <taxon>Arthropoda</taxon>
        <taxon>Chelicerata</taxon>
        <taxon>Arachnida</taxon>
        <taxon>Araneae</taxon>
        <taxon>Araneomorphae</taxon>
        <taxon>Entelegynae</taxon>
        <taxon>Araneoidea</taxon>
        <taxon>Araneidae</taxon>
        <taxon>Araneus</taxon>
    </lineage>
</organism>
<evidence type="ECO:0000256" key="1">
    <source>
        <dbReference type="RuleBase" id="RU363044"/>
    </source>
</evidence>
<dbReference type="GO" id="GO:0005524">
    <property type="term" value="F:ATP binding"/>
    <property type="evidence" value="ECO:0007669"/>
    <property type="project" value="UniProtKB-KW"/>
</dbReference>
<keyword evidence="1" id="KW-0067">ATP-binding</keyword>
<reference evidence="3 4" key="1">
    <citation type="journal article" date="2019" name="Sci. Rep.">
        <title>Orb-weaving spider Araneus ventricosus genome elucidates the spidroin gene catalogue.</title>
        <authorList>
            <person name="Kono N."/>
            <person name="Nakamura H."/>
            <person name="Ohtoshi R."/>
            <person name="Moran D.A.P."/>
            <person name="Shinohara A."/>
            <person name="Yoshida Y."/>
            <person name="Fujiwara M."/>
            <person name="Mori M."/>
            <person name="Tomita M."/>
            <person name="Arakawa K."/>
        </authorList>
    </citation>
    <scope>NUCLEOTIDE SEQUENCE [LARGE SCALE GENOMIC DNA]</scope>
</reference>
<keyword evidence="1" id="KW-0378">Hydrolase</keyword>